<protein>
    <submittedName>
        <fullName evidence="1">Haloacid dehalogenase-like hydrolase</fullName>
    </submittedName>
</protein>
<dbReference type="InterPro" id="IPR023214">
    <property type="entry name" value="HAD_sf"/>
</dbReference>
<dbReference type="Pfam" id="PF13242">
    <property type="entry name" value="Hydrolase_like"/>
    <property type="match status" value="1"/>
</dbReference>
<dbReference type="SUPFAM" id="SSF56784">
    <property type="entry name" value="HAD-like"/>
    <property type="match status" value="1"/>
</dbReference>
<dbReference type="InterPro" id="IPR036412">
    <property type="entry name" value="HAD-like_sf"/>
</dbReference>
<keyword evidence="2" id="KW-1185">Reference proteome</keyword>
<gene>
    <name evidence="1" type="ORF">GCM10023191_005160</name>
</gene>
<sequence length="192" mass="20546">MADAAGRTEPVIFRETLALYDLDDPGDLFPRFVQAQAEGYRDRVQEMRRRGRTLPGAREALESLAGLDGVVQTVLTGNPRSSAETKLEAFQLAGRLDLESGAYGTDDPVRSNLVAIAQRRAGRRHGRRFGRATTIVIGDTTRDVEAALTGGARIIAVASGRATAQELRDAGAPIVLTSLEDTATLTRGIIAS</sequence>
<dbReference type="Gene3D" id="3.40.50.1000">
    <property type="entry name" value="HAD superfamily/HAD-like"/>
    <property type="match status" value="1"/>
</dbReference>
<name>A0ABP8PBK5_9ACTN</name>
<accession>A0ABP8PBK5</accession>
<organism evidence="1 2">
    <name type="scientific">Actinoallomurus oryzae</name>
    <dbReference type="NCBI Taxonomy" id="502180"/>
    <lineage>
        <taxon>Bacteria</taxon>
        <taxon>Bacillati</taxon>
        <taxon>Actinomycetota</taxon>
        <taxon>Actinomycetes</taxon>
        <taxon>Streptosporangiales</taxon>
        <taxon>Thermomonosporaceae</taxon>
        <taxon>Actinoallomurus</taxon>
    </lineage>
</organism>
<dbReference type="EMBL" id="BAABHF010000009">
    <property type="protein sequence ID" value="GAA4483504.1"/>
    <property type="molecule type" value="Genomic_DNA"/>
</dbReference>
<proteinExistence type="predicted"/>
<reference evidence="2" key="1">
    <citation type="journal article" date="2019" name="Int. J. Syst. Evol. Microbiol.">
        <title>The Global Catalogue of Microorganisms (GCM) 10K type strain sequencing project: providing services to taxonomists for standard genome sequencing and annotation.</title>
        <authorList>
            <consortium name="The Broad Institute Genomics Platform"/>
            <consortium name="The Broad Institute Genome Sequencing Center for Infectious Disease"/>
            <person name="Wu L."/>
            <person name="Ma J."/>
        </authorList>
    </citation>
    <scope>NUCLEOTIDE SEQUENCE [LARGE SCALE GENOMIC DNA]</scope>
    <source>
        <strain evidence="2">JCM 17933</strain>
    </source>
</reference>
<comment type="caution">
    <text evidence="1">The sequence shown here is derived from an EMBL/GenBank/DDBJ whole genome shotgun (WGS) entry which is preliminary data.</text>
</comment>
<evidence type="ECO:0000313" key="1">
    <source>
        <dbReference type="EMBL" id="GAA4483504.1"/>
    </source>
</evidence>
<dbReference type="InterPro" id="IPR023198">
    <property type="entry name" value="PGP-like_dom2"/>
</dbReference>
<dbReference type="Proteomes" id="UP001500503">
    <property type="component" value="Unassembled WGS sequence"/>
</dbReference>
<evidence type="ECO:0000313" key="2">
    <source>
        <dbReference type="Proteomes" id="UP001500503"/>
    </source>
</evidence>
<dbReference type="Gene3D" id="1.10.150.240">
    <property type="entry name" value="Putative phosphatase, domain 2"/>
    <property type="match status" value="1"/>
</dbReference>